<comment type="function">
    <text evidence="2 12">Catalyzes a salvage reaction resulting in the formation of AMP, that is energically less costly than de novo synthesis.</text>
</comment>
<dbReference type="EMBL" id="MHMT01000015">
    <property type="protein sequence ID" value="OGZ32696.1"/>
    <property type="molecule type" value="Genomic_DNA"/>
</dbReference>
<gene>
    <name evidence="12" type="primary">apt</name>
    <name evidence="14" type="ORF">A2V69_03725</name>
</gene>
<dbReference type="PANTHER" id="PTHR32315:SF3">
    <property type="entry name" value="ADENINE PHOSPHORIBOSYLTRANSFERASE"/>
    <property type="match status" value="1"/>
</dbReference>
<evidence type="ECO:0000256" key="5">
    <source>
        <dbReference type="ARBA" id="ARBA00008391"/>
    </source>
</evidence>
<dbReference type="AlphaFoldDB" id="A0A1G2F3M8"/>
<dbReference type="SUPFAM" id="SSF53271">
    <property type="entry name" value="PRTase-like"/>
    <property type="match status" value="1"/>
</dbReference>
<dbReference type="InterPro" id="IPR029057">
    <property type="entry name" value="PRTase-like"/>
</dbReference>
<dbReference type="GO" id="GO:0006168">
    <property type="term" value="P:adenine salvage"/>
    <property type="evidence" value="ECO:0007669"/>
    <property type="project" value="InterPro"/>
</dbReference>
<evidence type="ECO:0000256" key="10">
    <source>
        <dbReference type="ARBA" id="ARBA00022679"/>
    </source>
</evidence>
<dbReference type="GO" id="GO:0005737">
    <property type="term" value="C:cytoplasm"/>
    <property type="evidence" value="ECO:0007669"/>
    <property type="project" value="UniProtKB-SubCell"/>
</dbReference>
<dbReference type="GO" id="GO:0002055">
    <property type="term" value="F:adenine binding"/>
    <property type="evidence" value="ECO:0007669"/>
    <property type="project" value="TreeGrafter"/>
</dbReference>
<sequence length="172" mass="19225">MDLKSKIREIPDWPEKGVNFKDITPLLQDKEAFSSAIDKMAEPFDNAQGKPDIIVGIDARGFILSAAMAYKLKTGLAIIRKKGKLPHKTICQEYKLEYATNTIEMHEDAIEKGQKVLLVDDVLATGGTMEATCQIVEKLGGQILGISFLIELDFLKGREKLKNYKVNSLVHY</sequence>
<keyword evidence="10 12" id="KW-0808">Transferase</keyword>
<comment type="pathway">
    <text evidence="4 12">Purine metabolism; AMP biosynthesis via salvage pathway; AMP from adenine: step 1/1.</text>
</comment>
<comment type="caution">
    <text evidence="14">The sequence shown here is derived from an EMBL/GenBank/DDBJ whole genome shotgun (WGS) entry which is preliminary data.</text>
</comment>
<evidence type="ECO:0000256" key="8">
    <source>
        <dbReference type="ARBA" id="ARBA00022490"/>
    </source>
</evidence>
<comment type="subunit">
    <text evidence="6 12">Homodimer.</text>
</comment>
<dbReference type="NCBIfam" id="NF002633">
    <property type="entry name" value="PRK02304.1-2"/>
    <property type="match status" value="1"/>
</dbReference>
<feature type="domain" description="Phosphoribosyltransferase" evidence="13">
    <location>
        <begin position="28"/>
        <end position="159"/>
    </location>
</feature>
<dbReference type="GO" id="GO:0003999">
    <property type="term" value="F:adenine phosphoribosyltransferase activity"/>
    <property type="evidence" value="ECO:0007669"/>
    <property type="project" value="UniProtKB-UniRule"/>
</dbReference>
<keyword evidence="8 12" id="KW-0963">Cytoplasm</keyword>
<dbReference type="NCBIfam" id="NF002636">
    <property type="entry name" value="PRK02304.1-5"/>
    <property type="match status" value="1"/>
</dbReference>
<evidence type="ECO:0000313" key="15">
    <source>
        <dbReference type="Proteomes" id="UP000177810"/>
    </source>
</evidence>
<evidence type="ECO:0000256" key="9">
    <source>
        <dbReference type="ARBA" id="ARBA00022676"/>
    </source>
</evidence>
<dbReference type="NCBIfam" id="TIGR01090">
    <property type="entry name" value="apt"/>
    <property type="match status" value="1"/>
</dbReference>
<dbReference type="Gene3D" id="3.40.50.2020">
    <property type="match status" value="1"/>
</dbReference>
<dbReference type="FunFam" id="3.40.50.2020:FF:000004">
    <property type="entry name" value="Adenine phosphoribosyltransferase"/>
    <property type="match status" value="1"/>
</dbReference>
<dbReference type="Pfam" id="PF00156">
    <property type="entry name" value="Pribosyltran"/>
    <property type="match status" value="1"/>
</dbReference>
<dbReference type="InterPro" id="IPR000836">
    <property type="entry name" value="PRTase_dom"/>
</dbReference>
<evidence type="ECO:0000259" key="13">
    <source>
        <dbReference type="Pfam" id="PF00156"/>
    </source>
</evidence>
<reference evidence="14 15" key="1">
    <citation type="journal article" date="2016" name="Nat. Commun.">
        <title>Thousands of microbial genomes shed light on interconnected biogeochemical processes in an aquifer system.</title>
        <authorList>
            <person name="Anantharaman K."/>
            <person name="Brown C.T."/>
            <person name="Hug L.A."/>
            <person name="Sharon I."/>
            <person name="Castelle C.J."/>
            <person name="Probst A.J."/>
            <person name="Thomas B.C."/>
            <person name="Singh A."/>
            <person name="Wilkins M.J."/>
            <person name="Karaoz U."/>
            <person name="Brodie E.L."/>
            <person name="Williams K.H."/>
            <person name="Hubbard S.S."/>
            <person name="Banfield J.F."/>
        </authorList>
    </citation>
    <scope>NUCLEOTIDE SEQUENCE [LARGE SCALE GENOMIC DNA]</scope>
</reference>
<dbReference type="Proteomes" id="UP000177810">
    <property type="component" value="Unassembled WGS sequence"/>
</dbReference>
<evidence type="ECO:0000256" key="3">
    <source>
        <dbReference type="ARBA" id="ARBA00004496"/>
    </source>
</evidence>
<comment type="similarity">
    <text evidence="5 12">Belongs to the purine/pyrimidine phosphoribosyltransferase family.</text>
</comment>
<dbReference type="STRING" id="1801990.A2V69_03725"/>
<evidence type="ECO:0000256" key="6">
    <source>
        <dbReference type="ARBA" id="ARBA00011738"/>
    </source>
</evidence>
<dbReference type="HAMAP" id="MF_00004">
    <property type="entry name" value="Aden_phosphoribosyltr"/>
    <property type="match status" value="1"/>
</dbReference>
<evidence type="ECO:0000256" key="4">
    <source>
        <dbReference type="ARBA" id="ARBA00004659"/>
    </source>
</evidence>
<dbReference type="GO" id="GO:0006166">
    <property type="term" value="P:purine ribonucleoside salvage"/>
    <property type="evidence" value="ECO:0007669"/>
    <property type="project" value="UniProtKB-UniRule"/>
</dbReference>
<name>A0A1G2F3M8_9BACT</name>
<dbReference type="CDD" id="cd06223">
    <property type="entry name" value="PRTases_typeI"/>
    <property type="match status" value="1"/>
</dbReference>
<proteinExistence type="inferred from homology"/>
<dbReference type="InterPro" id="IPR005764">
    <property type="entry name" value="Ade_phspho_trans"/>
</dbReference>
<evidence type="ECO:0000256" key="7">
    <source>
        <dbReference type="ARBA" id="ARBA00011893"/>
    </source>
</evidence>
<dbReference type="NCBIfam" id="NF002634">
    <property type="entry name" value="PRK02304.1-3"/>
    <property type="match status" value="1"/>
</dbReference>
<keyword evidence="11 12" id="KW-0660">Purine salvage</keyword>
<comment type="subcellular location">
    <subcellularLocation>
        <location evidence="3 12">Cytoplasm</location>
    </subcellularLocation>
</comment>
<organism evidence="14 15">
    <name type="scientific">Candidatus Portnoybacteria bacterium RBG_13_40_8</name>
    <dbReference type="NCBI Taxonomy" id="1801990"/>
    <lineage>
        <taxon>Bacteria</taxon>
        <taxon>Candidatus Portnoyibacteriota</taxon>
    </lineage>
</organism>
<dbReference type="PANTHER" id="PTHR32315">
    <property type="entry name" value="ADENINE PHOSPHORIBOSYLTRANSFERASE"/>
    <property type="match status" value="1"/>
</dbReference>
<dbReference type="EC" id="2.4.2.7" evidence="7 12"/>
<dbReference type="GO" id="GO:0016208">
    <property type="term" value="F:AMP binding"/>
    <property type="evidence" value="ECO:0007669"/>
    <property type="project" value="TreeGrafter"/>
</dbReference>
<evidence type="ECO:0000256" key="11">
    <source>
        <dbReference type="ARBA" id="ARBA00022726"/>
    </source>
</evidence>
<dbReference type="UniPathway" id="UPA00588">
    <property type="reaction ID" value="UER00646"/>
</dbReference>
<evidence type="ECO:0000313" key="14">
    <source>
        <dbReference type="EMBL" id="OGZ32696.1"/>
    </source>
</evidence>
<evidence type="ECO:0000256" key="1">
    <source>
        <dbReference type="ARBA" id="ARBA00000868"/>
    </source>
</evidence>
<protein>
    <recommendedName>
        <fullName evidence="7 12">Adenine phosphoribosyltransferase</fullName>
        <shortName evidence="12">APRT</shortName>
        <ecNumber evidence="7 12">2.4.2.7</ecNumber>
    </recommendedName>
</protein>
<keyword evidence="9 12" id="KW-0328">Glycosyltransferase</keyword>
<evidence type="ECO:0000256" key="12">
    <source>
        <dbReference type="HAMAP-Rule" id="MF_00004"/>
    </source>
</evidence>
<accession>A0A1G2F3M8</accession>
<dbReference type="GO" id="GO:0044209">
    <property type="term" value="P:AMP salvage"/>
    <property type="evidence" value="ECO:0007669"/>
    <property type="project" value="UniProtKB-UniRule"/>
</dbReference>
<evidence type="ECO:0000256" key="2">
    <source>
        <dbReference type="ARBA" id="ARBA00003968"/>
    </source>
</evidence>
<comment type="catalytic activity">
    <reaction evidence="1 12">
        <text>AMP + diphosphate = 5-phospho-alpha-D-ribose 1-diphosphate + adenine</text>
        <dbReference type="Rhea" id="RHEA:16609"/>
        <dbReference type="ChEBI" id="CHEBI:16708"/>
        <dbReference type="ChEBI" id="CHEBI:33019"/>
        <dbReference type="ChEBI" id="CHEBI:58017"/>
        <dbReference type="ChEBI" id="CHEBI:456215"/>
        <dbReference type="EC" id="2.4.2.7"/>
    </reaction>
</comment>
<dbReference type="InterPro" id="IPR050054">
    <property type="entry name" value="UPRTase/APRTase"/>
</dbReference>